<organism evidence="1 2">
    <name type="scientific">Euphydryas editha</name>
    <name type="common">Edith's checkerspot</name>
    <dbReference type="NCBI Taxonomy" id="104508"/>
    <lineage>
        <taxon>Eukaryota</taxon>
        <taxon>Metazoa</taxon>
        <taxon>Ecdysozoa</taxon>
        <taxon>Arthropoda</taxon>
        <taxon>Hexapoda</taxon>
        <taxon>Insecta</taxon>
        <taxon>Pterygota</taxon>
        <taxon>Neoptera</taxon>
        <taxon>Endopterygota</taxon>
        <taxon>Lepidoptera</taxon>
        <taxon>Glossata</taxon>
        <taxon>Ditrysia</taxon>
        <taxon>Papilionoidea</taxon>
        <taxon>Nymphalidae</taxon>
        <taxon>Nymphalinae</taxon>
        <taxon>Euphydryas</taxon>
    </lineage>
</organism>
<protein>
    <recommendedName>
        <fullName evidence="3">Craniofacial development protein 2-like</fullName>
    </recommendedName>
</protein>
<comment type="caution">
    <text evidence="1">The sequence shown here is derived from an EMBL/GenBank/DDBJ whole genome shotgun (WGS) entry which is preliminary data.</text>
</comment>
<dbReference type="EMBL" id="CAKOGL010000026">
    <property type="protein sequence ID" value="CAH2103884.1"/>
    <property type="molecule type" value="Genomic_DNA"/>
</dbReference>
<keyword evidence="2" id="KW-1185">Reference proteome</keyword>
<dbReference type="Proteomes" id="UP001153954">
    <property type="component" value="Unassembled WGS sequence"/>
</dbReference>
<dbReference type="InterPro" id="IPR036691">
    <property type="entry name" value="Endo/exonu/phosph_ase_sf"/>
</dbReference>
<evidence type="ECO:0000313" key="2">
    <source>
        <dbReference type="Proteomes" id="UP001153954"/>
    </source>
</evidence>
<proteinExistence type="predicted"/>
<dbReference type="AlphaFoldDB" id="A0AAU9V2A1"/>
<accession>A0AAU9V2A1</accession>
<gene>
    <name evidence="1" type="ORF">EEDITHA_LOCUS18341</name>
</gene>
<evidence type="ECO:0008006" key="3">
    <source>
        <dbReference type="Google" id="ProtNLM"/>
    </source>
</evidence>
<sequence length="238" mass="26963">MKWQLLDTITLKSSNLYFREVHHLSQGGIGFLVNKALAGNVVEISSVSTDRVTYLVLNLTKRYSLKVIQVYALTSLHSDEEVETMYENIATALHSSAKAHYSVVMGEFNVRVGVYKLALNMVMESEITEAEYLLISWRARGFSWFNAGSDHRLIRGSLNKDLKLERSGVVRSTPRPTLFQANARTDTFQLQLDNRFDALAPTLDIDEDFEHLEGLGQQILSEQASKVFLSHLRSHLTK</sequence>
<reference evidence="1" key="1">
    <citation type="submission" date="2022-03" db="EMBL/GenBank/DDBJ databases">
        <authorList>
            <person name="Tunstrom K."/>
        </authorList>
    </citation>
    <scope>NUCLEOTIDE SEQUENCE</scope>
</reference>
<dbReference type="Gene3D" id="3.60.10.10">
    <property type="entry name" value="Endonuclease/exonuclease/phosphatase"/>
    <property type="match status" value="1"/>
</dbReference>
<name>A0AAU9V2A1_EUPED</name>
<evidence type="ECO:0000313" key="1">
    <source>
        <dbReference type="EMBL" id="CAH2103884.1"/>
    </source>
</evidence>